<organism evidence="1 2">
    <name type="scientific">Nonomuraea maheshkhaliensis</name>
    <dbReference type="NCBI Taxonomy" id="419590"/>
    <lineage>
        <taxon>Bacteria</taxon>
        <taxon>Bacillati</taxon>
        <taxon>Actinomycetota</taxon>
        <taxon>Actinomycetes</taxon>
        <taxon>Streptosporangiales</taxon>
        <taxon>Streptosporangiaceae</taxon>
        <taxon>Nonomuraea</taxon>
    </lineage>
</organism>
<dbReference type="RefSeq" id="WP_346112295.1">
    <property type="nucleotide sequence ID" value="NZ_BAAAMU010000094.1"/>
</dbReference>
<evidence type="ECO:0000313" key="1">
    <source>
        <dbReference type="EMBL" id="GAA1673075.1"/>
    </source>
</evidence>
<gene>
    <name evidence="1" type="ORF">GCM10009733_082770</name>
</gene>
<accession>A0ABP4SK41</accession>
<evidence type="ECO:0000313" key="2">
    <source>
        <dbReference type="Proteomes" id="UP001500064"/>
    </source>
</evidence>
<proteinExistence type="predicted"/>
<name>A0ABP4SK41_9ACTN</name>
<protein>
    <submittedName>
        <fullName evidence="1">Uncharacterized protein</fullName>
    </submittedName>
</protein>
<dbReference type="EMBL" id="BAAAMU010000094">
    <property type="protein sequence ID" value="GAA1673075.1"/>
    <property type="molecule type" value="Genomic_DNA"/>
</dbReference>
<reference evidence="2" key="1">
    <citation type="journal article" date="2019" name="Int. J. Syst. Evol. Microbiol.">
        <title>The Global Catalogue of Microorganisms (GCM) 10K type strain sequencing project: providing services to taxonomists for standard genome sequencing and annotation.</title>
        <authorList>
            <consortium name="The Broad Institute Genomics Platform"/>
            <consortium name="The Broad Institute Genome Sequencing Center for Infectious Disease"/>
            <person name="Wu L."/>
            <person name="Ma J."/>
        </authorList>
    </citation>
    <scope>NUCLEOTIDE SEQUENCE [LARGE SCALE GENOMIC DNA]</scope>
    <source>
        <strain evidence="2">JCM 13929</strain>
    </source>
</reference>
<dbReference type="Proteomes" id="UP001500064">
    <property type="component" value="Unassembled WGS sequence"/>
</dbReference>
<comment type="caution">
    <text evidence="1">The sequence shown here is derived from an EMBL/GenBank/DDBJ whole genome shotgun (WGS) entry which is preliminary data.</text>
</comment>
<keyword evidence="2" id="KW-1185">Reference proteome</keyword>
<sequence>MGPNEIDIVRVYPTESKSDVADETPLTVGGTSFDVVVEAECGSARADGAPFEVAIMAFDYSAGTNPSSYGNFSQSDSGTLDVPDWPKYRKRFTIDITNIGAVDGHVMQYTAILRAAAGPNRVAKFASSPMFIVQQ</sequence>